<evidence type="ECO:0000256" key="5">
    <source>
        <dbReference type="ARBA" id="ARBA00037974"/>
    </source>
</evidence>
<evidence type="ECO:0000256" key="1">
    <source>
        <dbReference type="ARBA" id="ARBA00001933"/>
    </source>
</evidence>
<dbReference type="GO" id="GO:0030170">
    <property type="term" value="F:pyridoxal phosphate binding"/>
    <property type="evidence" value="ECO:0007669"/>
    <property type="project" value="InterPro"/>
</dbReference>
<sequence length="392" mass="43219">MIDFDTLVSRRKDTSEKWQVIKDEMGDGSDDVLALSIADMEFPTCPAIAEAISDAARHDILGYDHIPSQYYDALGSWMSEHHGLEVRPEYVTATAAVMPAVLAALRATTRPGDKVIIQRPVYYPFTHAAERTGLTILDNELVLDANGHYSMDFEDLERKAADPRCKALLLCNPHNPVGRVWTEAELSRLAEICLRNGVTILADEIHADFTYEGYEVTMLSRLGDDVARHCIEFTAPSKTFNLAGLACANVIVSNPSLKRDFDIAVENVGGLTVNHFGYVACQAAYEHGGEWLRQLQEYLAGNLGIVRRFAQSQKGVSLIEPEGTYLAWLDCNGLGMGSDDLRDFMRGSARVFLDEGILFGQSGSGFERVNMACPASFLTEAMDRIAAAIARR</sequence>
<evidence type="ECO:0000313" key="7">
    <source>
        <dbReference type="EMBL" id="XDS47366.1"/>
    </source>
</evidence>
<dbReference type="Pfam" id="PF00155">
    <property type="entry name" value="Aminotran_1_2"/>
    <property type="match status" value="1"/>
</dbReference>
<dbReference type="EMBL" id="CP129682">
    <property type="protein sequence ID" value="XDS47926.1"/>
    <property type="molecule type" value="Genomic_DNA"/>
</dbReference>
<dbReference type="AlphaFoldDB" id="A0AB39UQ54"/>
<dbReference type="EMBL" id="CP129683">
    <property type="protein sequence ID" value="XDS51003.1"/>
    <property type="molecule type" value="Genomic_DNA"/>
</dbReference>
<dbReference type="Gene3D" id="3.40.640.10">
    <property type="entry name" value="Type I PLP-dependent aspartate aminotransferase-like (Major domain)"/>
    <property type="match status" value="1"/>
</dbReference>
<dbReference type="EC" id="4.4.1.13" evidence="2"/>
<dbReference type="KEGG" id="bfk:QN062_02065"/>
<dbReference type="RefSeq" id="WP_369341966.1">
    <property type="nucleotide sequence ID" value="NZ_CP129675.1"/>
</dbReference>
<comment type="cofactor">
    <cofactor evidence="1">
        <name>pyridoxal 5'-phosphate</name>
        <dbReference type="ChEBI" id="CHEBI:597326"/>
    </cofactor>
</comment>
<dbReference type="PANTHER" id="PTHR43525">
    <property type="entry name" value="PROTEIN MALY"/>
    <property type="match status" value="1"/>
</dbReference>
<dbReference type="InterPro" id="IPR051798">
    <property type="entry name" value="Class-II_PLP-Dep_Aminotrans"/>
</dbReference>
<organism evidence="9">
    <name type="scientific">Bifidobacterium fermentum</name>
    <dbReference type="NCBI Taxonomy" id="3059035"/>
    <lineage>
        <taxon>Bacteria</taxon>
        <taxon>Bacillati</taxon>
        <taxon>Actinomycetota</taxon>
        <taxon>Actinomycetes</taxon>
        <taxon>Bifidobacteriales</taxon>
        <taxon>Bifidobacteriaceae</taxon>
        <taxon>Bifidobacterium</taxon>
    </lineage>
</organism>
<dbReference type="InterPro" id="IPR004839">
    <property type="entry name" value="Aminotransferase_I/II_large"/>
</dbReference>
<comment type="similarity">
    <text evidence="5">Belongs to the class-II pyridoxal-phosphate-dependent aminotransferase family. MalY/PatB cystathionine beta-lyase subfamily.</text>
</comment>
<dbReference type="Gene3D" id="3.90.1150.10">
    <property type="entry name" value="Aspartate Aminotransferase, domain 1"/>
    <property type="match status" value="1"/>
</dbReference>
<dbReference type="NCBIfam" id="TIGR04350">
    <property type="entry name" value="C_S_lyase_PatB"/>
    <property type="match status" value="1"/>
</dbReference>
<evidence type="ECO:0000313" key="9">
    <source>
        <dbReference type="EMBL" id="XDS51003.1"/>
    </source>
</evidence>
<dbReference type="InterPro" id="IPR015421">
    <property type="entry name" value="PyrdxlP-dep_Trfase_major"/>
</dbReference>
<reference evidence="9" key="1">
    <citation type="submission" date="2023-07" db="EMBL/GenBank/DDBJ databases">
        <title>Bifidobacterium aquikefiriaerophilum sp. nov. and Bifidobacterium eccum sp. nov., isolated from water kefir.</title>
        <authorList>
            <person name="Breselge S."/>
            <person name="Bellassi P."/>
            <person name="Barcenilla C."/>
            <person name="Alvarez-Ordonez A."/>
            <person name="Morelli L."/>
            <person name="Cotter P.D."/>
        </authorList>
    </citation>
    <scope>NUCLEOTIDE SEQUENCE</scope>
    <source>
        <strain evidence="9">WK012_4_13</strain>
        <strain evidence="8">WK013_4_14</strain>
        <strain evidence="7">WK048_4_13</strain>
    </source>
</reference>
<evidence type="ECO:0000256" key="3">
    <source>
        <dbReference type="ARBA" id="ARBA00022898"/>
    </source>
</evidence>
<feature type="domain" description="Aminotransferase class I/classII large" evidence="6">
    <location>
        <begin position="31"/>
        <end position="385"/>
    </location>
</feature>
<dbReference type="InterPro" id="IPR015422">
    <property type="entry name" value="PyrdxlP-dep_Trfase_small"/>
</dbReference>
<evidence type="ECO:0000313" key="8">
    <source>
        <dbReference type="EMBL" id="XDS47926.1"/>
    </source>
</evidence>
<protein>
    <recommendedName>
        <fullName evidence="2">cysteine-S-conjugate beta-lyase</fullName>
        <ecNumber evidence="2">4.4.1.13</ecNumber>
    </recommendedName>
</protein>
<keyword evidence="3" id="KW-0663">Pyridoxal phosphate</keyword>
<dbReference type="InterPro" id="IPR015424">
    <property type="entry name" value="PyrdxlP-dep_Trfase"/>
</dbReference>
<evidence type="ECO:0000256" key="4">
    <source>
        <dbReference type="ARBA" id="ARBA00023239"/>
    </source>
</evidence>
<evidence type="ECO:0000256" key="2">
    <source>
        <dbReference type="ARBA" id="ARBA00012224"/>
    </source>
</evidence>
<dbReference type="PANTHER" id="PTHR43525:SF1">
    <property type="entry name" value="PROTEIN MALY"/>
    <property type="match status" value="1"/>
</dbReference>
<name>A0AB39UQ54_9BIFI</name>
<gene>
    <name evidence="9" type="ORF">QN062_02065</name>
    <name evidence="8" type="ORF">QN216_06070</name>
    <name evidence="7" type="ORF">QN217_04380</name>
</gene>
<proteinExistence type="inferred from homology"/>
<evidence type="ECO:0000259" key="6">
    <source>
        <dbReference type="Pfam" id="PF00155"/>
    </source>
</evidence>
<accession>A0AB39UQ54</accession>
<dbReference type="InterPro" id="IPR027619">
    <property type="entry name" value="C-S_lyase_PatB-like"/>
</dbReference>
<keyword evidence="4 9" id="KW-0456">Lyase</keyword>
<dbReference type="EMBL" id="CP129675">
    <property type="protein sequence ID" value="XDS47366.1"/>
    <property type="molecule type" value="Genomic_DNA"/>
</dbReference>
<dbReference type="CDD" id="cd00609">
    <property type="entry name" value="AAT_like"/>
    <property type="match status" value="1"/>
</dbReference>
<dbReference type="GO" id="GO:0047804">
    <property type="term" value="F:cysteine-S-conjugate beta-lyase activity"/>
    <property type="evidence" value="ECO:0007669"/>
    <property type="project" value="UniProtKB-EC"/>
</dbReference>
<dbReference type="SUPFAM" id="SSF53383">
    <property type="entry name" value="PLP-dependent transferases"/>
    <property type="match status" value="1"/>
</dbReference>